<dbReference type="PANTHER" id="PTHR45614:SF254">
    <property type="entry name" value="TRANSCRIPTIONAL REGULATORY PROTEIN TOD6"/>
    <property type="match status" value="1"/>
</dbReference>
<feature type="region of interest" description="Disordered" evidence="1">
    <location>
        <begin position="1"/>
        <end position="23"/>
    </location>
</feature>
<dbReference type="Gene3D" id="1.10.10.60">
    <property type="entry name" value="Homeodomain-like"/>
    <property type="match status" value="3"/>
</dbReference>
<dbReference type="KEGG" id="sgra:EX895_005152"/>
<dbReference type="CDD" id="cd00167">
    <property type="entry name" value="SANT"/>
    <property type="match status" value="3"/>
</dbReference>
<feature type="domain" description="HTH myb-type" evidence="4">
    <location>
        <begin position="81"/>
        <end position="134"/>
    </location>
</feature>
<proteinExistence type="predicted"/>
<dbReference type="InterPro" id="IPR050560">
    <property type="entry name" value="MYB_TF"/>
</dbReference>
<dbReference type="Proteomes" id="UP000306050">
    <property type="component" value="Chromosome SGRAM_5"/>
</dbReference>
<protein>
    <submittedName>
        <fullName evidence="5">Uncharacterized protein</fullName>
    </submittedName>
</protein>
<sequence>MQASSGILDSVPTTTDRLHRKGSWTPSEDALLTRLMQGHQGSSSDKSRGRAGHVNWVGIAQHFDGRNAKDCRKRWNSSLCPGISRGSWTPSEDKLLRQGMQMYPNQWAKIATYLGSRTGDQCSSRWRVLSSGADWNEERDRILLDFVNRHGKRWAEVRRLWLPMFTNAECRNRYHRIIRRLSADKRHETELETLKLVCNGEAGLCTFSSSSPDKGDRSDAGCSTGADQWSRRVSDTSSCGGSSSKCAEETQPFAAQAVRAHEGPMAALIKQMMTNESARDKLMKLAETIVSVSQTSDNQQQQQQLQGSEEKHSLVKYANDKHVEATRTTGIAGAVDDSMPQVDEQAWAAVLGLTHCDAAPTAAAIAAITPPFSPTTIVPITATPTTTRTATTTAAELGRMLDVPNCNECKFEPCVCSWTDMCLSQAWVHPECALSGGSSSSGTCTSTSTSTRTSFSAMSPLRLPTSASEQASSYSWWI</sequence>
<dbReference type="PROSITE" id="PS50090">
    <property type="entry name" value="MYB_LIKE"/>
    <property type="match status" value="3"/>
</dbReference>
<dbReference type="OrthoDB" id="2143914at2759"/>
<feature type="region of interest" description="Disordered" evidence="1">
    <location>
        <begin position="209"/>
        <end position="246"/>
    </location>
</feature>
<dbReference type="RefSeq" id="XP_029738312.1">
    <property type="nucleotide sequence ID" value="XM_029885746.1"/>
</dbReference>
<dbReference type="EMBL" id="SRRM01000018">
    <property type="protein sequence ID" value="TKY86327.1"/>
    <property type="molecule type" value="Genomic_DNA"/>
</dbReference>
<dbReference type="InterPro" id="IPR017930">
    <property type="entry name" value="Myb_dom"/>
</dbReference>
<dbReference type="GeneID" id="40728047"/>
<dbReference type="GO" id="GO:0000981">
    <property type="term" value="F:DNA-binding transcription factor activity, RNA polymerase II-specific"/>
    <property type="evidence" value="ECO:0007669"/>
    <property type="project" value="TreeGrafter"/>
</dbReference>
<keyword evidence="6" id="KW-1185">Reference proteome</keyword>
<feature type="compositionally biased region" description="Low complexity" evidence="1">
    <location>
        <begin position="235"/>
        <end position="244"/>
    </location>
</feature>
<evidence type="ECO:0000313" key="5">
    <source>
        <dbReference type="EMBL" id="TKY86327.1"/>
    </source>
</evidence>
<dbReference type="PROSITE" id="PS51293">
    <property type="entry name" value="SANT"/>
    <property type="match status" value="1"/>
</dbReference>
<dbReference type="GO" id="GO:0000978">
    <property type="term" value="F:RNA polymerase II cis-regulatory region sequence-specific DNA binding"/>
    <property type="evidence" value="ECO:0007669"/>
    <property type="project" value="TreeGrafter"/>
</dbReference>
<accession>A0A4U7KQY8</accession>
<feature type="domain" description="Myb-like" evidence="2">
    <location>
        <begin position="135"/>
        <end position="178"/>
    </location>
</feature>
<name>A0A4U7KQY8_9BASI</name>
<evidence type="ECO:0000259" key="4">
    <source>
        <dbReference type="PROSITE" id="PS51294"/>
    </source>
</evidence>
<dbReference type="PANTHER" id="PTHR45614">
    <property type="entry name" value="MYB PROTEIN-RELATED"/>
    <property type="match status" value="1"/>
</dbReference>
<feature type="domain" description="Myb-like" evidence="2">
    <location>
        <begin position="80"/>
        <end position="130"/>
    </location>
</feature>
<dbReference type="InterPro" id="IPR017884">
    <property type="entry name" value="SANT_dom"/>
</dbReference>
<dbReference type="SUPFAM" id="SSF46689">
    <property type="entry name" value="Homeodomain-like"/>
    <property type="match status" value="2"/>
</dbReference>
<dbReference type="GO" id="GO:0005634">
    <property type="term" value="C:nucleus"/>
    <property type="evidence" value="ECO:0007669"/>
    <property type="project" value="TreeGrafter"/>
</dbReference>
<evidence type="ECO:0000256" key="1">
    <source>
        <dbReference type="SAM" id="MobiDB-lite"/>
    </source>
</evidence>
<gene>
    <name evidence="5" type="ORF">EX895_005152</name>
</gene>
<feature type="domain" description="SANT" evidence="3">
    <location>
        <begin position="83"/>
        <end position="122"/>
    </location>
</feature>
<feature type="domain" description="Myb-like" evidence="2">
    <location>
        <begin position="20"/>
        <end position="79"/>
    </location>
</feature>
<dbReference type="SMART" id="SM00717">
    <property type="entry name" value="SANT"/>
    <property type="match status" value="3"/>
</dbReference>
<feature type="domain" description="HTH myb-type" evidence="4">
    <location>
        <begin position="16"/>
        <end position="79"/>
    </location>
</feature>
<comment type="caution">
    <text evidence="5">The sequence shown here is derived from an EMBL/GenBank/DDBJ whole genome shotgun (WGS) entry which is preliminary data.</text>
</comment>
<dbReference type="PROSITE" id="PS51294">
    <property type="entry name" value="HTH_MYB"/>
    <property type="match status" value="2"/>
</dbReference>
<feature type="compositionally biased region" description="Polar residues" evidence="1">
    <location>
        <begin position="1"/>
        <end position="15"/>
    </location>
</feature>
<evidence type="ECO:0000259" key="3">
    <source>
        <dbReference type="PROSITE" id="PS51293"/>
    </source>
</evidence>
<dbReference type="InterPro" id="IPR001005">
    <property type="entry name" value="SANT/Myb"/>
</dbReference>
<dbReference type="InterPro" id="IPR009057">
    <property type="entry name" value="Homeodomain-like_sf"/>
</dbReference>
<dbReference type="Pfam" id="PF00249">
    <property type="entry name" value="Myb_DNA-binding"/>
    <property type="match status" value="2"/>
</dbReference>
<evidence type="ECO:0000313" key="6">
    <source>
        <dbReference type="Proteomes" id="UP000306050"/>
    </source>
</evidence>
<organism evidence="5 6">
    <name type="scientific">Sporisorium graminicola</name>
    <dbReference type="NCBI Taxonomy" id="280036"/>
    <lineage>
        <taxon>Eukaryota</taxon>
        <taxon>Fungi</taxon>
        <taxon>Dikarya</taxon>
        <taxon>Basidiomycota</taxon>
        <taxon>Ustilaginomycotina</taxon>
        <taxon>Ustilaginomycetes</taxon>
        <taxon>Ustilaginales</taxon>
        <taxon>Ustilaginaceae</taxon>
        <taxon>Sporisorium</taxon>
    </lineage>
</organism>
<dbReference type="AlphaFoldDB" id="A0A4U7KQY8"/>
<reference evidence="5 6" key="1">
    <citation type="submission" date="2019-05" db="EMBL/GenBank/DDBJ databases">
        <title>Sporisorium graminicola CBS 10092 draft sequencing and annotation.</title>
        <authorList>
            <person name="Solano-Gonzalez S."/>
            <person name="Caddick M.X."/>
            <person name="Darby A."/>
        </authorList>
    </citation>
    <scope>NUCLEOTIDE SEQUENCE [LARGE SCALE GENOMIC DNA]</scope>
    <source>
        <strain evidence="5 6">CBS 10092</strain>
    </source>
</reference>
<evidence type="ECO:0000259" key="2">
    <source>
        <dbReference type="PROSITE" id="PS50090"/>
    </source>
</evidence>